<proteinExistence type="predicted"/>
<gene>
    <name evidence="7" type="ORF">SAMN04488135_10988</name>
</gene>
<evidence type="ECO:0000256" key="1">
    <source>
        <dbReference type="ARBA" id="ARBA00022908"/>
    </source>
</evidence>
<dbReference type="AlphaFoldDB" id="A0A1M5YHM2"/>
<dbReference type="PANTHER" id="PTHR30349:SF94">
    <property type="entry name" value="INTEGRASE_RECOMBINASE HI_1414-RELATED"/>
    <property type="match status" value="1"/>
</dbReference>
<organism evidence="7 8">
    <name type="scientific">Pollutimonas bauzanensis</name>
    <dbReference type="NCBI Taxonomy" id="658167"/>
    <lineage>
        <taxon>Bacteria</taxon>
        <taxon>Pseudomonadati</taxon>
        <taxon>Pseudomonadota</taxon>
        <taxon>Betaproteobacteria</taxon>
        <taxon>Burkholderiales</taxon>
        <taxon>Alcaligenaceae</taxon>
        <taxon>Pollutimonas</taxon>
    </lineage>
</organism>
<feature type="domain" description="Tyr recombinase" evidence="5">
    <location>
        <begin position="155"/>
        <end position="351"/>
    </location>
</feature>
<dbReference type="InterPro" id="IPR050090">
    <property type="entry name" value="Tyrosine_recombinase_XerCD"/>
</dbReference>
<dbReference type="InterPro" id="IPR002104">
    <property type="entry name" value="Integrase_catalytic"/>
</dbReference>
<dbReference type="InterPro" id="IPR010998">
    <property type="entry name" value="Integrase_recombinase_N"/>
</dbReference>
<keyword evidence="1" id="KW-0229">DNA integration</keyword>
<evidence type="ECO:0000256" key="2">
    <source>
        <dbReference type="ARBA" id="ARBA00023125"/>
    </source>
</evidence>
<evidence type="ECO:0000259" key="6">
    <source>
        <dbReference type="PROSITE" id="PS51900"/>
    </source>
</evidence>
<evidence type="ECO:0000313" key="8">
    <source>
        <dbReference type="Proteomes" id="UP000184226"/>
    </source>
</evidence>
<dbReference type="OrthoDB" id="662444at2"/>
<reference evidence="7 8" key="1">
    <citation type="submission" date="2016-11" db="EMBL/GenBank/DDBJ databases">
        <authorList>
            <person name="Jaros S."/>
            <person name="Januszkiewicz K."/>
            <person name="Wedrychowicz H."/>
        </authorList>
    </citation>
    <scope>NUCLEOTIDE SEQUENCE [LARGE SCALE GENOMIC DNA]</scope>
    <source>
        <strain evidence="7 8">CGMCC 1.10190</strain>
    </source>
</reference>
<dbReference type="PANTHER" id="PTHR30349">
    <property type="entry name" value="PHAGE INTEGRASE-RELATED"/>
    <property type="match status" value="1"/>
</dbReference>
<dbReference type="STRING" id="658167.SAMN04488135_10988"/>
<dbReference type="SUPFAM" id="SSF56349">
    <property type="entry name" value="DNA breaking-rejoining enzymes"/>
    <property type="match status" value="1"/>
</dbReference>
<dbReference type="EMBL" id="FQXE01000009">
    <property type="protein sequence ID" value="SHI11379.1"/>
    <property type="molecule type" value="Genomic_DNA"/>
</dbReference>
<evidence type="ECO:0000313" key="7">
    <source>
        <dbReference type="EMBL" id="SHI11379.1"/>
    </source>
</evidence>
<dbReference type="Pfam" id="PF00589">
    <property type="entry name" value="Phage_integrase"/>
    <property type="match status" value="1"/>
</dbReference>
<keyword evidence="8" id="KW-1185">Reference proteome</keyword>
<dbReference type="InterPro" id="IPR013762">
    <property type="entry name" value="Integrase-like_cat_sf"/>
</dbReference>
<dbReference type="Gene3D" id="1.10.150.130">
    <property type="match status" value="1"/>
</dbReference>
<dbReference type="RefSeq" id="WP_073104800.1">
    <property type="nucleotide sequence ID" value="NZ_FQXE01000009.1"/>
</dbReference>
<name>A0A1M5YHM2_9BURK</name>
<evidence type="ECO:0000256" key="3">
    <source>
        <dbReference type="ARBA" id="ARBA00023172"/>
    </source>
</evidence>
<keyword evidence="2 4" id="KW-0238">DNA-binding</keyword>
<evidence type="ECO:0000259" key="5">
    <source>
        <dbReference type="PROSITE" id="PS51898"/>
    </source>
</evidence>
<dbReference type="GO" id="GO:0015074">
    <property type="term" value="P:DNA integration"/>
    <property type="evidence" value="ECO:0007669"/>
    <property type="project" value="UniProtKB-KW"/>
</dbReference>
<dbReference type="Proteomes" id="UP000184226">
    <property type="component" value="Unassembled WGS sequence"/>
</dbReference>
<dbReference type="GO" id="GO:0003677">
    <property type="term" value="F:DNA binding"/>
    <property type="evidence" value="ECO:0007669"/>
    <property type="project" value="UniProtKB-UniRule"/>
</dbReference>
<evidence type="ECO:0000256" key="4">
    <source>
        <dbReference type="PROSITE-ProRule" id="PRU01248"/>
    </source>
</evidence>
<dbReference type="InterPro" id="IPR044068">
    <property type="entry name" value="CB"/>
</dbReference>
<dbReference type="PROSITE" id="PS51898">
    <property type="entry name" value="TYR_RECOMBINASE"/>
    <property type="match status" value="1"/>
</dbReference>
<dbReference type="GO" id="GO:0006310">
    <property type="term" value="P:DNA recombination"/>
    <property type="evidence" value="ECO:0007669"/>
    <property type="project" value="UniProtKB-KW"/>
</dbReference>
<dbReference type="PROSITE" id="PS51900">
    <property type="entry name" value="CB"/>
    <property type="match status" value="1"/>
</dbReference>
<dbReference type="InterPro" id="IPR011010">
    <property type="entry name" value="DNA_brk_join_enz"/>
</dbReference>
<feature type="domain" description="Core-binding (CB)" evidence="6">
    <location>
        <begin position="51"/>
        <end position="132"/>
    </location>
</feature>
<keyword evidence="3" id="KW-0233">DNA recombination</keyword>
<sequence>MASFEQRGNSVRAIVSFPDGKKTKTFDKWGEARAWAAMTERNKKLGTVATSKRRTVEDLFLAYLPSAEATDSAKWNRLRIMKFCNDPLGRVLLNEVSPHDIELWIARRLQDVKTSTVRRELALMSAAFTYGLTVRKWITENPCTPVKKPAKIRARHRPLLTKPEIDAIAVATGYANDPRLTTIIARVGACFFLSMETGMRSGEILRIRPHDYNRDARVVYVHALERGGRKGSRSGELSADRYVPLTQQAIYLLDQLLATMPPNQVPRPEMNMPPYIVGVNDSQRDILWRKARDRSGVTNLTFHDMKHEAATRLARHIDVIALSHALGTKDLKLLRDTYYNDDANRIAMSLPERLNDYDGTLIRRNLIGDHYPQARALHERSSVRMQPAI</sequence>
<dbReference type="Gene3D" id="1.10.443.10">
    <property type="entry name" value="Intergrase catalytic core"/>
    <property type="match status" value="1"/>
</dbReference>
<protein>
    <submittedName>
        <fullName evidence="7">Site-specific recombinase XerD</fullName>
    </submittedName>
</protein>
<accession>A0A1M5YHM2</accession>